<dbReference type="EMBL" id="JAAIJQ010000114">
    <property type="protein sequence ID" value="NEV64827.1"/>
    <property type="molecule type" value="Genomic_DNA"/>
</dbReference>
<reference evidence="2 3" key="1">
    <citation type="submission" date="2020-02" db="EMBL/GenBank/DDBJ databases">
        <title>Genome sequences of Thiorhodococcus mannitoliphagus and Thiorhodococcus minor, purple sulfur photosynthetic bacteria in the gammaproteobacterial family, Chromatiaceae.</title>
        <authorList>
            <person name="Aviles F.A."/>
            <person name="Meyer T.E."/>
            <person name="Kyndt J.A."/>
        </authorList>
    </citation>
    <scope>NUCLEOTIDE SEQUENCE [LARGE SCALE GENOMIC DNA]</scope>
    <source>
        <strain evidence="2 3">DSM 11518</strain>
    </source>
</reference>
<evidence type="ECO:0000313" key="2">
    <source>
        <dbReference type="EMBL" id="NEV64827.1"/>
    </source>
</evidence>
<dbReference type="RefSeq" id="WP_164455958.1">
    <property type="nucleotide sequence ID" value="NZ_JAAIJQ010000114.1"/>
</dbReference>
<comment type="caution">
    <text evidence="2">The sequence shown here is derived from an EMBL/GenBank/DDBJ whole genome shotgun (WGS) entry which is preliminary data.</text>
</comment>
<feature type="domain" description="ABC-type transport auxiliary lipoprotein component" evidence="1">
    <location>
        <begin position="29"/>
        <end position="188"/>
    </location>
</feature>
<dbReference type="InterPro" id="IPR005586">
    <property type="entry name" value="ABC_trans_aux"/>
</dbReference>
<name>A0A6M0K825_9GAMM</name>
<evidence type="ECO:0000313" key="3">
    <source>
        <dbReference type="Proteomes" id="UP000483379"/>
    </source>
</evidence>
<dbReference type="PROSITE" id="PS51257">
    <property type="entry name" value="PROKAR_LIPOPROTEIN"/>
    <property type="match status" value="1"/>
</dbReference>
<gene>
    <name evidence="2" type="ORF">G3446_23655</name>
</gene>
<protein>
    <submittedName>
        <fullName evidence="2">Membrane integrity-associated transporter subunit PqiC</fullName>
    </submittedName>
</protein>
<keyword evidence="3" id="KW-1185">Reference proteome</keyword>
<dbReference type="SUPFAM" id="SSF159594">
    <property type="entry name" value="XCC0632-like"/>
    <property type="match status" value="1"/>
</dbReference>
<dbReference type="Gene3D" id="3.40.50.10610">
    <property type="entry name" value="ABC-type transport auxiliary lipoprotein component"/>
    <property type="match status" value="1"/>
</dbReference>
<evidence type="ECO:0000259" key="1">
    <source>
        <dbReference type="Pfam" id="PF03886"/>
    </source>
</evidence>
<organism evidence="2 3">
    <name type="scientific">Thiorhodococcus minor</name>
    <dbReference type="NCBI Taxonomy" id="57489"/>
    <lineage>
        <taxon>Bacteria</taxon>
        <taxon>Pseudomonadati</taxon>
        <taxon>Pseudomonadota</taxon>
        <taxon>Gammaproteobacteria</taxon>
        <taxon>Chromatiales</taxon>
        <taxon>Chromatiaceae</taxon>
        <taxon>Thiorhodococcus</taxon>
    </lineage>
</organism>
<sequence length="212" mass="23481">MRAIWIWLAVSTMVLSLIGCASTPPSSFYTLSPLPMDEQIPPEGLSIGLGPVSLPVFLDRPQIVSRETDNRLRVDELHRWGGTLQDDFLRVWSENLALLLGTSRILIFPSEIRFALDFRIAAEVLAFEQGADGQAVLRVRWMVMDGRTDEVLLVRRQTYGEAIPAPGDTNAMLVALSATVGDFSKDVASALRTLPRPVGQVAQPELEQRRRG</sequence>
<dbReference type="AlphaFoldDB" id="A0A6M0K825"/>
<dbReference type="Pfam" id="PF03886">
    <property type="entry name" value="ABC_trans_aux"/>
    <property type="match status" value="1"/>
</dbReference>
<accession>A0A6M0K825</accession>
<proteinExistence type="predicted"/>
<dbReference type="Proteomes" id="UP000483379">
    <property type="component" value="Unassembled WGS sequence"/>
</dbReference>